<evidence type="ECO:0000313" key="2">
    <source>
        <dbReference type="Proteomes" id="UP000838324"/>
    </source>
</evidence>
<comment type="caution">
    <text evidence="1">The sequence shown here is derived from an EMBL/GenBank/DDBJ whole genome shotgun (WGS) entry which is preliminary data.</text>
</comment>
<accession>A0ABN8GLJ7</accession>
<keyword evidence="2" id="KW-1185">Reference proteome</keyword>
<reference evidence="1" key="1">
    <citation type="submission" date="2022-01" db="EMBL/GenBank/DDBJ databases">
        <authorList>
            <person name="Criscuolo A."/>
        </authorList>
    </citation>
    <scope>NUCLEOTIDE SEQUENCE</scope>
    <source>
        <strain evidence="1">CIP111892</strain>
    </source>
</reference>
<name>A0ABN8GLJ7_9BACL</name>
<sequence>MISVMQMSKMIRTKEELKEYKTTECLPIKVNAQSKKGKVIDYILKKIIKKTD</sequence>
<organism evidence="1 2">
    <name type="scientific">Paenibacillus auburnensis</name>
    <dbReference type="NCBI Taxonomy" id="2905649"/>
    <lineage>
        <taxon>Bacteria</taxon>
        <taxon>Bacillati</taxon>
        <taxon>Bacillota</taxon>
        <taxon>Bacilli</taxon>
        <taxon>Bacillales</taxon>
        <taxon>Paenibacillaceae</taxon>
        <taxon>Paenibacillus</taxon>
    </lineage>
</organism>
<evidence type="ECO:0000313" key="1">
    <source>
        <dbReference type="EMBL" id="CAH1208531.1"/>
    </source>
</evidence>
<gene>
    <name evidence="1" type="ORF">PAECIP111892_03127</name>
</gene>
<proteinExistence type="predicted"/>
<protein>
    <submittedName>
        <fullName evidence="1">Uncharacterized protein</fullName>
    </submittedName>
</protein>
<dbReference type="Proteomes" id="UP000838324">
    <property type="component" value="Unassembled WGS sequence"/>
</dbReference>
<dbReference type="EMBL" id="CAKMMG010000003">
    <property type="protein sequence ID" value="CAH1208531.1"/>
    <property type="molecule type" value="Genomic_DNA"/>
</dbReference>